<dbReference type="RefSeq" id="WP_261919656.1">
    <property type="nucleotide sequence ID" value="NZ_CP022011.1"/>
</dbReference>
<keyword evidence="4" id="KW-0812">Transmembrane</keyword>
<evidence type="ECO:0000313" key="8">
    <source>
        <dbReference type="EMBL" id="QDJ14259.1"/>
    </source>
</evidence>
<evidence type="ECO:0000256" key="5">
    <source>
        <dbReference type="ARBA" id="ARBA00022729"/>
    </source>
</evidence>
<evidence type="ECO:0000256" key="7">
    <source>
        <dbReference type="ARBA" id="ARBA00023237"/>
    </source>
</evidence>
<protein>
    <submittedName>
        <fullName evidence="8">Uncharacterized protein</fullName>
    </submittedName>
</protein>
<dbReference type="Gene3D" id="2.40.160.60">
    <property type="entry name" value="Outer membrane protein transport protein (OMPP1/FadL/TodX)"/>
    <property type="match status" value="1"/>
</dbReference>
<organism evidence="8 9">
    <name type="scientific">Mergibacter septicus</name>
    <dbReference type="NCBI Taxonomy" id="221402"/>
    <lineage>
        <taxon>Bacteria</taxon>
        <taxon>Pseudomonadati</taxon>
        <taxon>Pseudomonadota</taxon>
        <taxon>Gammaproteobacteria</taxon>
        <taxon>Pasteurellales</taxon>
        <taxon>Pasteurellaceae</taxon>
        <taxon>Mergibacter</taxon>
    </lineage>
</organism>
<evidence type="ECO:0000256" key="2">
    <source>
        <dbReference type="ARBA" id="ARBA00008163"/>
    </source>
</evidence>
<dbReference type="Proteomes" id="UP000955338">
    <property type="component" value="Chromosome"/>
</dbReference>
<comment type="subcellular location">
    <subcellularLocation>
        <location evidence="1">Cell outer membrane</location>
        <topology evidence="1">Multi-pass membrane protein</topology>
    </subcellularLocation>
</comment>
<proteinExistence type="inferred from homology"/>
<dbReference type="PANTHER" id="PTHR35093">
    <property type="entry name" value="OUTER MEMBRANE PROTEIN NMB0088-RELATED"/>
    <property type="match status" value="1"/>
</dbReference>
<dbReference type="Pfam" id="PF03349">
    <property type="entry name" value="Toluene_X"/>
    <property type="match status" value="1"/>
</dbReference>
<gene>
    <name evidence="8" type="ORF">CEP48_02000</name>
</gene>
<keyword evidence="3" id="KW-1134">Transmembrane beta strand</keyword>
<dbReference type="EMBL" id="CP022011">
    <property type="protein sequence ID" value="QDJ14259.1"/>
    <property type="molecule type" value="Genomic_DNA"/>
</dbReference>
<dbReference type="SUPFAM" id="SSF56935">
    <property type="entry name" value="Porins"/>
    <property type="match status" value="1"/>
</dbReference>
<accession>A0A8E3MFG3</accession>
<keyword evidence="6" id="KW-0472">Membrane</keyword>
<dbReference type="InterPro" id="IPR005017">
    <property type="entry name" value="OMPP1/FadL/TodX"/>
</dbReference>
<keyword evidence="5" id="KW-0732">Signal</keyword>
<evidence type="ECO:0000313" key="9">
    <source>
        <dbReference type="Proteomes" id="UP000955338"/>
    </source>
</evidence>
<dbReference type="GO" id="GO:0009279">
    <property type="term" value="C:cell outer membrane"/>
    <property type="evidence" value="ECO:0007669"/>
    <property type="project" value="UniProtKB-SubCell"/>
</dbReference>
<name>A0A8E3MFG3_9PAST</name>
<evidence type="ECO:0000256" key="6">
    <source>
        <dbReference type="ARBA" id="ARBA00023136"/>
    </source>
</evidence>
<dbReference type="PANTHER" id="PTHR35093:SF3">
    <property type="entry name" value="LONG-CHAIN FATTY ACID TRANSPORT PROTEIN"/>
    <property type="match status" value="1"/>
</dbReference>
<keyword evidence="7" id="KW-0998">Cell outer membrane</keyword>
<keyword evidence="9" id="KW-1185">Reference proteome</keyword>
<evidence type="ECO:0000256" key="4">
    <source>
        <dbReference type="ARBA" id="ARBA00022692"/>
    </source>
</evidence>
<sequence length="417" mass="45415">MRVLTKTLLATLLATGTSGAFAAAFQLNEVSTVGLGQAYAGDAALADNASAVTTNPALMSLFQRPEISVGGIYVKPKIDIAKGTFLGQPTSEQKNIAPSEFIPHFYALYPINSKFAVGGGINANYGLSTKYDKTYEAGIFAGSTKLTAVNFNLSGSYRLTNNLSVGVGINAIHAKANIERYVGILGANKIPAATKFKSLDGKAWGYGWNVGAVYEFNQDNRLAITYRSHTDIDFKGNYYDAQPVLKQALPKQGDGSLTLTLPAYWEVAGYNRVLPDLAVTYSVKRTLWHRFKELRAVAENNGGYTPLEKPEHFHDTTRIALGLNYDVNEKLTLRTGIAYDEVAVDAPYQSLSIPDTDRTWYSVGATYRVTPNLSVDAGYAYIKGKKVTFTESQGQLKGTFTSTSRADLFGLSLNYRF</sequence>
<evidence type="ECO:0000256" key="1">
    <source>
        <dbReference type="ARBA" id="ARBA00004571"/>
    </source>
</evidence>
<dbReference type="AlphaFoldDB" id="A0A8E3MFG3"/>
<dbReference type="GO" id="GO:0015483">
    <property type="term" value="F:long-chain fatty acid transporting porin activity"/>
    <property type="evidence" value="ECO:0007669"/>
    <property type="project" value="TreeGrafter"/>
</dbReference>
<evidence type="ECO:0000256" key="3">
    <source>
        <dbReference type="ARBA" id="ARBA00022452"/>
    </source>
</evidence>
<reference evidence="8" key="1">
    <citation type="submission" date="2017-06" db="EMBL/GenBank/DDBJ databases">
        <title>Genome sequencing of pathogenic and non-pathogenic strains within Bisgaard taxon 40.</title>
        <authorList>
            <person name="Ladner J.T."/>
            <person name="Lovett S.P."/>
            <person name="Koroleva G."/>
            <person name="Lorch J.M."/>
        </authorList>
    </citation>
    <scope>NUCLEOTIDE SEQUENCE</scope>
    <source>
        <strain evidence="8">27576-1-I1</strain>
    </source>
</reference>
<comment type="similarity">
    <text evidence="2">Belongs to the OmpP1/FadL family.</text>
</comment>